<dbReference type="Proteomes" id="UP000314294">
    <property type="component" value="Unassembled WGS sequence"/>
</dbReference>
<keyword evidence="3" id="KW-1185">Reference proteome</keyword>
<evidence type="ECO:0000313" key="3">
    <source>
        <dbReference type="Proteomes" id="UP000314294"/>
    </source>
</evidence>
<name>A0A4Z2J6A0_9TELE</name>
<protein>
    <submittedName>
        <fullName evidence="2">Uncharacterized protein</fullName>
    </submittedName>
</protein>
<organism evidence="2 3">
    <name type="scientific">Liparis tanakae</name>
    <name type="common">Tanaka's snailfish</name>
    <dbReference type="NCBI Taxonomy" id="230148"/>
    <lineage>
        <taxon>Eukaryota</taxon>
        <taxon>Metazoa</taxon>
        <taxon>Chordata</taxon>
        <taxon>Craniata</taxon>
        <taxon>Vertebrata</taxon>
        <taxon>Euteleostomi</taxon>
        <taxon>Actinopterygii</taxon>
        <taxon>Neopterygii</taxon>
        <taxon>Teleostei</taxon>
        <taxon>Neoteleostei</taxon>
        <taxon>Acanthomorphata</taxon>
        <taxon>Eupercaria</taxon>
        <taxon>Perciformes</taxon>
        <taxon>Cottioidei</taxon>
        <taxon>Cottales</taxon>
        <taxon>Liparidae</taxon>
        <taxon>Liparis</taxon>
    </lineage>
</organism>
<feature type="compositionally biased region" description="Basic and acidic residues" evidence="1">
    <location>
        <begin position="216"/>
        <end position="228"/>
    </location>
</feature>
<proteinExistence type="predicted"/>
<reference evidence="2 3" key="1">
    <citation type="submission" date="2019-03" db="EMBL/GenBank/DDBJ databases">
        <title>First draft genome of Liparis tanakae, snailfish: a comprehensive survey of snailfish specific genes.</title>
        <authorList>
            <person name="Kim W."/>
            <person name="Song I."/>
            <person name="Jeong J.-H."/>
            <person name="Kim D."/>
            <person name="Kim S."/>
            <person name="Ryu S."/>
            <person name="Song J.Y."/>
            <person name="Lee S.K."/>
        </authorList>
    </citation>
    <scope>NUCLEOTIDE SEQUENCE [LARGE SCALE GENOMIC DNA]</scope>
    <source>
        <tissue evidence="2">Muscle</tissue>
    </source>
</reference>
<sequence length="319" mass="35700">MSRKMNSLLPDESPLDLDRVSPQHCFLPFSQRGQLLRECQYAELSLRMISQAAEKADVSTKTVFVFAEVKVCGARPLLSPDPLIFTPLFAPRCSFAPLLTDEEQAEMLLTLQRLTGRPGSFDCAQRAAAGLQELRGPEQLLAVARKHATFRQMPSCGMRPLGATAALGIVPMKPKGKESMDDGSGFACWSKSIIKPDKEVFIASVERRPVPKSSRKKPDVDIISEQRPKQPVSAEPSTSAEQIVLLFHFKGRYHLFCRAHFLIAQCHFLRRRWLVEPRGSFLSRLWSRHLALGDKPSGKQHWPRRILENSVAGSGSWNG</sequence>
<accession>A0A4Z2J6A0</accession>
<dbReference type="EMBL" id="SRLO01000019">
    <property type="protein sequence ID" value="TNN85680.1"/>
    <property type="molecule type" value="Genomic_DNA"/>
</dbReference>
<comment type="caution">
    <text evidence="2">The sequence shown here is derived from an EMBL/GenBank/DDBJ whole genome shotgun (WGS) entry which is preliminary data.</text>
</comment>
<evidence type="ECO:0000313" key="2">
    <source>
        <dbReference type="EMBL" id="TNN85680.1"/>
    </source>
</evidence>
<feature type="region of interest" description="Disordered" evidence="1">
    <location>
        <begin position="211"/>
        <end position="235"/>
    </location>
</feature>
<dbReference type="AlphaFoldDB" id="A0A4Z2J6A0"/>
<evidence type="ECO:0000256" key="1">
    <source>
        <dbReference type="SAM" id="MobiDB-lite"/>
    </source>
</evidence>
<gene>
    <name evidence="2" type="ORF">EYF80_003927</name>
</gene>